<evidence type="ECO:0000313" key="3">
    <source>
        <dbReference type="Proteomes" id="UP000664417"/>
    </source>
</evidence>
<dbReference type="Gene3D" id="1.25.40.10">
    <property type="entry name" value="Tetratricopeptide repeat domain"/>
    <property type="match status" value="1"/>
</dbReference>
<protein>
    <submittedName>
        <fullName evidence="2">Tetratricopeptide repeat protein</fullName>
    </submittedName>
</protein>
<keyword evidence="3" id="KW-1185">Reference proteome</keyword>
<sequence length="556" mass="62706">MSRKFDVRIGLMQLEYMAVYDTGAILRYWEDCPKDKISVAQKYEIRRRRGSLQTMLGRYIEKRRSAVFRELGKREGRDQLPAELNPLYRPLLTLSFARNKQRKVWSGAQLMYLAALDLDDPAYPCKYDLRGITVLHGYICDYLEKQDPDALFQGKDAEVLPLKIPPPSASDPWPETADAVPDSVPVDDPVAAEASVEVTTPRPPAATSPSPERGLSDPAPSWWNGDWAGLFRRLAHGHPRRRRVMSSAALVVFAFGLFHFGPADGWQVFQQTWWRGPATVQPRIIDDHDFDALNQLAAFLWREAQKRHNSLDELVVIADPLLQCRWHSDQSRALLILSQAAQMRGDYERAVGFAHKALPLFPQMRTPMPNDHRLAYLYQGTAHLFLGEPGAARAALESARRVRGAYQHGAALDHLESLLLFMEGRREPAIHLLEQNLLGCRDDVGVSLRNTLSLFLAVDGDLEQSAAYRLEARLLNRTIQNEFEASRNLLSEWIWTLKTGRSGPQTQHLVPADDSGFRSNLRLLAPYLDFETLGDPHGHYLKPGAESAGANLTPNP</sequence>
<gene>
    <name evidence="2" type="ORF">J3U88_32060</name>
</gene>
<dbReference type="SUPFAM" id="SSF48452">
    <property type="entry name" value="TPR-like"/>
    <property type="match status" value="1"/>
</dbReference>
<proteinExistence type="predicted"/>
<dbReference type="InterPro" id="IPR011990">
    <property type="entry name" value="TPR-like_helical_dom_sf"/>
</dbReference>
<reference evidence="2" key="1">
    <citation type="submission" date="2021-03" db="EMBL/GenBank/DDBJ databases">
        <authorList>
            <person name="Wang G."/>
        </authorList>
    </citation>
    <scope>NUCLEOTIDE SEQUENCE</scope>
    <source>
        <strain evidence="2">KCTC 12899</strain>
    </source>
</reference>
<comment type="caution">
    <text evidence="2">The sequence shown here is derived from an EMBL/GenBank/DDBJ whole genome shotgun (WGS) entry which is preliminary data.</text>
</comment>
<feature type="compositionally biased region" description="Low complexity" evidence="1">
    <location>
        <begin position="177"/>
        <end position="200"/>
    </location>
</feature>
<dbReference type="EMBL" id="JAFREP010000051">
    <property type="protein sequence ID" value="MBO1323143.1"/>
    <property type="molecule type" value="Genomic_DNA"/>
</dbReference>
<feature type="region of interest" description="Disordered" evidence="1">
    <location>
        <begin position="165"/>
        <end position="218"/>
    </location>
</feature>
<dbReference type="Proteomes" id="UP000664417">
    <property type="component" value="Unassembled WGS sequence"/>
</dbReference>
<dbReference type="AlphaFoldDB" id="A0A8J7U830"/>
<organism evidence="2 3">
    <name type="scientific">Acanthopleuribacter pedis</name>
    <dbReference type="NCBI Taxonomy" id="442870"/>
    <lineage>
        <taxon>Bacteria</taxon>
        <taxon>Pseudomonadati</taxon>
        <taxon>Acidobacteriota</taxon>
        <taxon>Holophagae</taxon>
        <taxon>Acanthopleuribacterales</taxon>
        <taxon>Acanthopleuribacteraceae</taxon>
        <taxon>Acanthopleuribacter</taxon>
    </lineage>
</organism>
<accession>A0A8J7U830</accession>
<evidence type="ECO:0000256" key="1">
    <source>
        <dbReference type="SAM" id="MobiDB-lite"/>
    </source>
</evidence>
<dbReference type="RefSeq" id="WP_207863114.1">
    <property type="nucleotide sequence ID" value="NZ_JAFREP010000051.1"/>
</dbReference>
<name>A0A8J7U830_9BACT</name>
<evidence type="ECO:0000313" key="2">
    <source>
        <dbReference type="EMBL" id="MBO1323143.1"/>
    </source>
</evidence>